<dbReference type="EMBL" id="KK784907">
    <property type="protein sequence ID" value="KDO64471.1"/>
    <property type="molecule type" value="Genomic_DNA"/>
</dbReference>
<keyword evidence="1" id="KW-0812">Transmembrane</keyword>
<proteinExistence type="predicted"/>
<keyword evidence="1" id="KW-0472">Membrane</keyword>
<keyword evidence="3" id="KW-1185">Reference proteome</keyword>
<evidence type="ECO:0000313" key="3">
    <source>
        <dbReference type="Proteomes" id="UP000027120"/>
    </source>
</evidence>
<name>A0A067FMP4_CITSI</name>
<evidence type="ECO:0000256" key="1">
    <source>
        <dbReference type="SAM" id="Phobius"/>
    </source>
</evidence>
<organism evidence="2 3">
    <name type="scientific">Citrus sinensis</name>
    <name type="common">Sweet orange</name>
    <name type="synonym">Citrus aurantium var. sinensis</name>
    <dbReference type="NCBI Taxonomy" id="2711"/>
    <lineage>
        <taxon>Eukaryota</taxon>
        <taxon>Viridiplantae</taxon>
        <taxon>Streptophyta</taxon>
        <taxon>Embryophyta</taxon>
        <taxon>Tracheophyta</taxon>
        <taxon>Spermatophyta</taxon>
        <taxon>Magnoliopsida</taxon>
        <taxon>eudicotyledons</taxon>
        <taxon>Gunneridae</taxon>
        <taxon>Pentapetalae</taxon>
        <taxon>rosids</taxon>
        <taxon>malvids</taxon>
        <taxon>Sapindales</taxon>
        <taxon>Rutaceae</taxon>
        <taxon>Aurantioideae</taxon>
        <taxon>Citrus</taxon>
    </lineage>
</organism>
<dbReference type="Proteomes" id="UP000027120">
    <property type="component" value="Unassembled WGS sequence"/>
</dbReference>
<dbReference type="AlphaFoldDB" id="A0A067FMP4"/>
<keyword evidence="1" id="KW-1133">Transmembrane helix</keyword>
<accession>A0A067FMP4</accession>
<protein>
    <submittedName>
        <fullName evidence="2">Uncharacterized protein</fullName>
    </submittedName>
</protein>
<gene>
    <name evidence="2" type="ORF">CISIN_1g0327842mg</name>
</gene>
<sequence>LKVDAFWLLVLSLPFGFTLWALISPFWSNVGA</sequence>
<reference evidence="2 3" key="1">
    <citation type="submission" date="2014-04" db="EMBL/GenBank/DDBJ databases">
        <authorList>
            <consortium name="International Citrus Genome Consortium"/>
            <person name="Gmitter F."/>
            <person name="Chen C."/>
            <person name="Farmerie W."/>
            <person name="Harkins T."/>
            <person name="Desany B."/>
            <person name="Mohiuddin M."/>
            <person name="Kodira C."/>
            <person name="Borodovsky M."/>
            <person name="Lomsadze A."/>
            <person name="Burns P."/>
            <person name="Jenkins J."/>
            <person name="Prochnik S."/>
            <person name="Shu S."/>
            <person name="Chapman J."/>
            <person name="Pitluck S."/>
            <person name="Schmutz J."/>
            <person name="Rokhsar D."/>
        </authorList>
    </citation>
    <scope>NUCLEOTIDE SEQUENCE</scope>
</reference>
<evidence type="ECO:0000313" key="2">
    <source>
        <dbReference type="EMBL" id="KDO64471.1"/>
    </source>
</evidence>
<feature type="non-terminal residue" evidence="2">
    <location>
        <position position="1"/>
    </location>
</feature>
<feature type="transmembrane region" description="Helical" evidence="1">
    <location>
        <begin position="6"/>
        <end position="27"/>
    </location>
</feature>